<evidence type="ECO:0000313" key="4">
    <source>
        <dbReference type="Proteomes" id="UP000784435"/>
    </source>
</evidence>
<sequence length="101" mass="11395">MLGEASTLAITIITVSFFSILVLAGILVARVVRDPDKAIGARTRKRWEEHEDARRLEQERRRLEEERRLGEEPGQRDGPDDDGPDGTDGPHRHDEEGGTHE</sequence>
<accession>A0A921SPM7</accession>
<dbReference type="Proteomes" id="UP000784435">
    <property type="component" value="Unassembled WGS sequence"/>
</dbReference>
<feature type="region of interest" description="Disordered" evidence="1">
    <location>
        <begin position="39"/>
        <end position="101"/>
    </location>
</feature>
<reference evidence="3" key="2">
    <citation type="submission" date="2021-09" db="EMBL/GenBank/DDBJ databases">
        <authorList>
            <person name="Gilroy R."/>
        </authorList>
    </citation>
    <scope>NUCLEOTIDE SEQUENCE</scope>
    <source>
        <strain evidence="3">ChiGjej5B5-7349</strain>
    </source>
</reference>
<dbReference type="EMBL" id="DYUK01000294">
    <property type="protein sequence ID" value="HJG81281.1"/>
    <property type="molecule type" value="Genomic_DNA"/>
</dbReference>
<keyword evidence="2" id="KW-0812">Transmembrane</keyword>
<organism evidence="3 4">
    <name type="scientific">Brevibacterium senegalense</name>
    <dbReference type="NCBI Taxonomy" id="1033736"/>
    <lineage>
        <taxon>Bacteria</taxon>
        <taxon>Bacillati</taxon>
        <taxon>Actinomycetota</taxon>
        <taxon>Actinomycetes</taxon>
        <taxon>Micrococcales</taxon>
        <taxon>Brevibacteriaceae</taxon>
        <taxon>Brevibacterium</taxon>
    </lineage>
</organism>
<feature type="compositionally biased region" description="Basic and acidic residues" evidence="1">
    <location>
        <begin position="46"/>
        <end position="78"/>
    </location>
</feature>
<dbReference type="AlphaFoldDB" id="A0A921SPM7"/>
<feature type="compositionally biased region" description="Basic and acidic residues" evidence="1">
    <location>
        <begin position="88"/>
        <end position="101"/>
    </location>
</feature>
<comment type="caution">
    <text evidence="3">The sequence shown here is derived from an EMBL/GenBank/DDBJ whole genome shotgun (WGS) entry which is preliminary data.</text>
</comment>
<name>A0A921SPM7_9MICO</name>
<protein>
    <submittedName>
        <fullName evidence="3">Uncharacterized protein</fullName>
    </submittedName>
</protein>
<keyword evidence="2" id="KW-0472">Membrane</keyword>
<feature type="transmembrane region" description="Helical" evidence="2">
    <location>
        <begin position="6"/>
        <end position="32"/>
    </location>
</feature>
<gene>
    <name evidence="3" type="ORF">K8V08_12805</name>
</gene>
<evidence type="ECO:0000256" key="2">
    <source>
        <dbReference type="SAM" id="Phobius"/>
    </source>
</evidence>
<evidence type="ECO:0000256" key="1">
    <source>
        <dbReference type="SAM" id="MobiDB-lite"/>
    </source>
</evidence>
<proteinExistence type="predicted"/>
<evidence type="ECO:0000313" key="3">
    <source>
        <dbReference type="EMBL" id="HJG81281.1"/>
    </source>
</evidence>
<reference evidence="3" key="1">
    <citation type="journal article" date="2021" name="PeerJ">
        <title>Extensive microbial diversity within the chicken gut microbiome revealed by metagenomics and culture.</title>
        <authorList>
            <person name="Gilroy R."/>
            <person name="Ravi A."/>
            <person name="Getino M."/>
            <person name="Pursley I."/>
            <person name="Horton D.L."/>
            <person name="Alikhan N.F."/>
            <person name="Baker D."/>
            <person name="Gharbi K."/>
            <person name="Hall N."/>
            <person name="Watson M."/>
            <person name="Adriaenssens E.M."/>
            <person name="Foster-Nyarko E."/>
            <person name="Jarju S."/>
            <person name="Secka A."/>
            <person name="Antonio M."/>
            <person name="Oren A."/>
            <person name="Chaudhuri R.R."/>
            <person name="La Ragione R."/>
            <person name="Hildebrand F."/>
            <person name="Pallen M.J."/>
        </authorList>
    </citation>
    <scope>NUCLEOTIDE SEQUENCE</scope>
    <source>
        <strain evidence="3">ChiGjej5B5-7349</strain>
    </source>
</reference>
<keyword evidence="2" id="KW-1133">Transmembrane helix</keyword>